<dbReference type="InterPro" id="IPR010869">
    <property type="entry name" value="DUF1501"/>
</dbReference>
<gene>
    <name evidence="1" type="ORF">ETAA8_28630</name>
</gene>
<dbReference type="AlphaFoldDB" id="A0A517YCB0"/>
<name>A0A517YCB0_9BACT</name>
<dbReference type="InterPro" id="IPR019546">
    <property type="entry name" value="TAT_signal_bac_arc"/>
</dbReference>
<accession>A0A517YCB0</accession>
<organism evidence="1 2">
    <name type="scientific">Anatilimnocola aggregata</name>
    <dbReference type="NCBI Taxonomy" id="2528021"/>
    <lineage>
        <taxon>Bacteria</taxon>
        <taxon>Pseudomonadati</taxon>
        <taxon>Planctomycetota</taxon>
        <taxon>Planctomycetia</taxon>
        <taxon>Pirellulales</taxon>
        <taxon>Pirellulaceae</taxon>
        <taxon>Anatilimnocola</taxon>
    </lineage>
</organism>
<dbReference type="NCBIfam" id="TIGR01409">
    <property type="entry name" value="TAT_signal_seq"/>
    <property type="match status" value="1"/>
</dbReference>
<dbReference type="InterPro" id="IPR006311">
    <property type="entry name" value="TAT_signal"/>
</dbReference>
<dbReference type="PROSITE" id="PS51318">
    <property type="entry name" value="TAT"/>
    <property type="match status" value="1"/>
</dbReference>
<evidence type="ECO:0000313" key="1">
    <source>
        <dbReference type="EMBL" id="QDU27772.1"/>
    </source>
</evidence>
<sequence>MNELQTNTRRDFLSFAAQGIGATALASLLAQSNNARADKIPGQASDPPPHHGAKAKRVIHICLCGAYSQLDTFDYKPELAKRHGQPLGGTEKPDVFFGKVGLLRQNDFEFKQRGESGLWISELFPHLAGVADELTIIRSMVAESSSHTPATLHENSGFRLNGFPTLGSWLSYGLGCETDELPTYVVLPDTRGLPSGGTSNWTQGFLPAQHQGVMFQSKGTVINDLFPAREIASDVERDSRELHALLNRTNRAERGDSDELLARMRAYEMAAKMQLAVPRVTDLSQETAATKNDYGLERDETRDFGRSCLLARRLIEQGVRFVQLFSGGSFGSPRINWDGHEDTKANHTGEAIRIDQPVAALVRDLRQRGLFEDTLLLFTTEFGRTPFTQAGSSELGKGRDHNQYGFSIWAAGAGLKPGMAYGNTDDIGWKAVENPVAWHDLHATVLHLLGINHERLTFYHNGIQRRLTNVHGHVVKGILA</sequence>
<dbReference type="RefSeq" id="WP_145088935.1">
    <property type="nucleotide sequence ID" value="NZ_CP036274.1"/>
</dbReference>
<keyword evidence="2" id="KW-1185">Reference proteome</keyword>
<evidence type="ECO:0008006" key="3">
    <source>
        <dbReference type="Google" id="ProtNLM"/>
    </source>
</evidence>
<reference evidence="1 2" key="1">
    <citation type="submission" date="2019-02" db="EMBL/GenBank/DDBJ databases">
        <title>Deep-cultivation of Planctomycetes and their phenomic and genomic characterization uncovers novel biology.</title>
        <authorList>
            <person name="Wiegand S."/>
            <person name="Jogler M."/>
            <person name="Boedeker C."/>
            <person name="Pinto D."/>
            <person name="Vollmers J."/>
            <person name="Rivas-Marin E."/>
            <person name="Kohn T."/>
            <person name="Peeters S.H."/>
            <person name="Heuer A."/>
            <person name="Rast P."/>
            <person name="Oberbeckmann S."/>
            <person name="Bunk B."/>
            <person name="Jeske O."/>
            <person name="Meyerdierks A."/>
            <person name="Storesund J.E."/>
            <person name="Kallscheuer N."/>
            <person name="Luecker S."/>
            <person name="Lage O.M."/>
            <person name="Pohl T."/>
            <person name="Merkel B.J."/>
            <person name="Hornburger P."/>
            <person name="Mueller R.-W."/>
            <person name="Bruemmer F."/>
            <person name="Labrenz M."/>
            <person name="Spormann A.M."/>
            <person name="Op den Camp H."/>
            <person name="Overmann J."/>
            <person name="Amann R."/>
            <person name="Jetten M.S.M."/>
            <person name="Mascher T."/>
            <person name="Medema M.H."/>
            <person name="Devos D.P."/>
            <person name="Kaster A.-K."/>
            <person name="Ovreas L."/>
            <person name="Rohde M."/>
            <person name="Galperin M.Y."/>
            <person name="Jogler C."/>
        </authorList>
    </citation>
    <scope>NUCLEOTIDE SEQUENCE [LARGE SCALE GENOMIC DNA]</scope>
    <source>
        <strain evidence="1 2">ETA_A8</strain>
    </source>
</reference>
<dbReference type="Proteomes" id="UP000315017">
    <property type="component" value="Chromosome"/>
</dbReference>
<dbReference type="Gene3D" id="3.40.720.10">
    <property type="entry name" value="Alkaline Phosphatase, subunit A"/>
    <property type="match status" value="1"/>
</dbReference>
<dbReference type="PANTHER" id="PTHR43737:SF1">
    <property type="entry name" value="DUF1501 DOMAIN-CONTAINING PROTEIN"/>
    <property type="match status" value="1"/>
</dbReference>
<evidence type="ECO:0000313" key="2">
    <source>
        <dbReference type="Proteomes" id="UP000315017"/>
    </source>
</evidence>
<dbReference type="KEGG" id="aagg:ETAA8_28630"/>
<dbReference type="SUPFAM" id="SSF53649">
    <property type="entry name" value="Alkaline phosphatase-like"/>
    <property type="match status" value="1"/>
</dbReference>
<dbReference type="InterPro" id="IPR017850">
    <property type="entry name" value="Alkaline_phosphatase_core_sf"/>
</dbReference>
<dbReference type="Pfam" id="PF07394">
    <property type="entry name" value="DUF1501"/>
    <property type="match status" value="1"/>
</dbReference>
<dbReference type="OrthoDB" id="127333at2"/>
<dbReference type="EMBL" id="CP036274">
    <property type="protein sequence ID" value="QDU27772.1"/>
    <property type="molecule type" value="Genomic_DNA"/>
</dbReference>
<protein>
    <recommendedName>
        <fullName evidence="3">DUF1501 domain-containing protein</fullName>
    </recommendedName>
</protein>
<dbReference type="PANTHER" id="PTHR43737">
    <property type="entry name" value="BLL7424 PROTEIN"/>
    <property type="match status" value="1"/>
</dbReference>
<proteinExistence type="predicted"/>